<dbReference type="InterPro" id="IPR050213">
    <property type="entry name" value="GST_superfamily"/>
</dbReference>
<dbReference type="PROSITE" id="PS50404">
    <property type="entry name" value="GST_NTER"/>
    <property type="match status" value="1"/>
</dbReference>
<feature type="domain" description="GST C-terminal" evidence="7">
    <location>
        <begin position="81"/>
        <end position="202"/>
    </location>
</feature>
<dbReference type="GO" id="GO:0004364">
    <property type="term" value="F:glutathione transferase activity"/>
    <property type="evidence" value="ECO:0007669"/>
    <property type="project" value="UniProtKB-EC"/>
</dbReference>
<accession>A0A4D6J480</accession>
<protein>
    <recommendedName>
        <fullName evidence="2">glutathione transferase</fullName>
        <ecNumber evidence="2">2.5.1.18</ecNumber>
    </recommendedName>
</protein>
<dbReference type="FunFam" id="3.40.30.10:FF:000035">
    <property type="entry name" value="hematopoietic prostaglandin D synthase"/>
    <property type="match status" value="1"/>
</dbReference>
<comment type="catalytic activity">
    <reaction evidence="5">
        <text>RX + glutathione = an S-substituted glutathione + a halide anion + H(+)</text>
        <dbReference type="Rhea" id="RHEA:16437"/>
        <dbReference type="ChEBI" id="CHEBI:15378"/>
        <dbReference type="ChEBI" id="CHEBI:16042"/>
        <dbReference type="ChEBI" id="CHEBI:17792"/>
        <dbReference type="ChEBI" id="CHEBI:57925"/>
        <dbReference type="ChEBI" id="CHEBI:90779"/>
        <dbReference type="EC" id="2.5.1.18"/>
    </reaction>
</comment>
<sequence length="202" mass="23411">MTTYKLTYFNFTGLGEPIRYLLSYGGIKFEDHRVSSEEWPKIKSKMPMGQMPILEIDGKQYNQSKAIVRFLAKKFDLYGSDDYEALEIDAAADNVGDLGDVVSKYYWEEDPEQKKRMKEIEMEKRPLLLEKLEAQVKKNGGYFVNGKLSWADIWFAARCDYLSNILGFDVTKGYPELEKLVGKIRAIPNIKAYLEKRPKTHI</sequence>
<dbReference type="InterPro" id="IPR036282">
    <property type="entry name" value="Glutathione-S-Trfase_C_sf"/>
</dbReference>
<dbReference type="SFLD" id="SFLDG01205">
    <property type="entry name" value="AMPS.1"/>
    <property type="match status" value="1"/>
</dbReference>
<dbReference type="GO" id="GO:0006749">
    <property type="term" value="P:glutathione metabolic process"/>
    <property type="evidence" value="ECO:0007669"/>
    <property type="project" value="TreeGrafter"/>
</dbReference>
<dbReference type="SFLD" id="SFLDG00363">
    <property type="entry name" value="AMPS_(cytGST):_Alpha-__Mu-__Pi"/>
    <property type="match status" value="1"/>
</dbReference>
<proteinExistence type="evidence at transcript level"/>
<dbReference type="Gene3D" id="1.20.1050.130">
    <property type="match status" value="1"/>
</dbReference>
<dbReference type="GO" id="GO:0004602">
    <property type="term" value="F:glutathione peroxidase activity"/>
    <property type="evidence" value="ECO:0007669"/>
    <property type="project" value="UniProtKB-ARBA"/>
</dbReference>
<evidence type="ECO:0000259" key="6">
    <source>
        <dbReference type="PROSITE" id="PS50404"/>
    </source>
</evidence>
<organism evidence="8">
    <name type="scientific">Meteorus pulchricornis</name>
    <dbReference type="NCBI Taxonomy" id="51522"/>
    <lineage>
        <taxon>Eukaryota</taxon>
        <taxon>Metazoa</taxon>
        <taxon>Ecdysozoa</taxon>
        <taxon>Arthropoda</taxon>
        <taxon>Hexapoda</taxon>
        <taxon>Insecta</taxon>
        <taxon>Pterygota</taxon>
        <taxon>Neoptera</taxon>
        <taxon>Endopterygota</taxon>
        <taxon>Hymenoptera</taxon>
        <taxon>Apocrita</taxon>
        <taxon>Ichneumonoidea</taxon>
        <taxon>Braconidae</taxon>
        <taxon>Meteorinae</taxon>
        <taxon>Meteorus</taxon>
    </lineage>
</organism>
<dbReference type="PANTHER" id="PTHR11571">
    <property type="entry name" value="GLUTATHIONE S-TRANSFERASE"/>
    <property type="match status" value="1"/>
</dbReference>
<evidence type="ECO:0000256" key="4">
    <source>
        <dbReference type="ARBA" id="ARBA00038317"/>
    </source>
</evidence>
<dbReference type="InterPro" id="IPR004045">
    <property type="entry name" value="Glutathione_S-Trfase_N"/>
</dbReference>
<dbReference type="FunFam" id="1.20.1050.10:FF:000030">
    <property type="entry name" value="Glutathione S-transferase S1"/>
    <property type="match status" value="1"/>
</dbReference>
<reference evidence="8" key="1">
    <citation type="submission" date="2018-03" db="EMBL/GenBank/DDBJ databases">
        <authorList>
            <person name="Sheng S."/>
        </authorList>
    </citation>
    <scope>NUCLEOTIDE SEQUENCE</scope>
</reference>
<dbReference type="EMBL" id="MH094270">
    <property type="protein sequence ID" value="QCC89046.1"/>
    <property type="molecule type" value="mRNA"/>
</dbReference>
<dbReference type="InterPro" id="IPR040079">
    <property type="entry name" value="Glutathione_S-Trfase"/>
</dbReference>
<feature type="domain" description="GST N-terminal" evidence="6">
    <location>
        <begin position="2"/>
        <end position="79"/>
    </location>
</feature>
<dbReference type="InterPro" id="IPR004046">
    <property type="entry name" value="GST_C"/>
</dbReference>
<evidence type="ECO:0000313" key="8">
    <source>
        <dbReference type="EMBL" id="QCC89046.1"/>
    </source>
</evidence>
<dbReference type="InterPro" id="IPR010987">
    <property type="entry name" value="Glutathione-S-Trfase_C-like"/>
</dbReference>
<dbReference type="SUPFAM" id="SSF52833">
    <property type="entry name" value="Thioredoxin-like"/>
    <property type="match status" value="1"/>
</dbReference>
<dbReference type="Pfam" id="PF14497">
    <property type="entry name" value="GST_C_3"/>
    <property type="match status" value="1"/>
</dbReference>
<dbReference type="SFLD" id="SFLDS00019">
    <property type="entry name" value="Glutathione_Transferase_(cytos"/>
    <property type="match status" value="1"/>
</dbReference>
<dbReference type="PANTHER" id="PTHR11571:SF224">
    <property type="entry name" value="HEMATOPOIETIC PROSTAGLANDIN D SYNTHASE"/>
    <property type="match status" value="1"/>
</dbReference>
<dbReference type="SUPFAM" id="SSF47616">
    <property type="entry name" value="GST C-terminal domain-like"/>
    <property type="match status" value="1"/>
</dbReference>
<dbReference type="Pfam" id="PF02798">
    <property type="entry name" value="GST_N"/>
    <property type="match status" value="1"/>
</dbReference>
<evidence type="ECO:0000256" key="2">
    <source>
        <dbReference type="ARBA" id="ARBA00012452"/>
    </source>
</evidence>
<evidence type="ECO:0000256" key="3">
    <source>
        <dbReference type="ARBA" id="ARBA00022679"/>
    </source>
</evidence>
<name>A0A4D6J480_9HYME</name>
<evidence type="ECO:0000256" key="5">
    <source>
        <dbReference type="ARBA" id="ARBA00047960"/>
    </source>
</evidence>
<comment type="similarity">
    <text evidence="4">Belongs to the GST superfamily. Sigma family.</text>
</comment>
<dbReference type="InterPro" id="IPR036249">
    <property type="entry name" value="Thioredoxin-like_sf"/>
</dbReference>
<dbReference type="EC" id="2.5.1.18" evidence="2"/>
<comment type="subunit">
    <text evidence="1">Homodimer.</text>
</comment>
<dbReference type="CDD" id="cd03192">
    <property type="entry name" value="GST_C_Sigma_like"/>
    <property type="match status" value="1"/>
</dbReference>
<evidence type="ECO:0000259" key="7">
    <source>
        <dbReference type="PROSITE" id="PS50405"/>
    </source>
</evidence>
<dbReference type="AlphaFoldDB" id="A0A4D6J480"/>
<keyword evidence="3 8" id="KW-0808">Transferase</keyword>
<dbReference type="PROSITE" id="PS50405">
    <property type="entry name" value="GST_CTER"/>
    <property type="match status" value="1"/>
</dbReference>
<dbReference type="CDD" id="cd03039">
    <property type="entry name" value="GST_N_Sigma_like"/>
    <property type="match status" value="1"/>
</dbReference>
<evidence type="ECO:0000256" key="1">
    <source>
        <dbReference type="ARBA" id="ARBA00011738"/>
    </source>
</evidence>